<gene>
    <name evidence="1" type="ORF">DPMN_119077</name>
</gene>
<accession>A0A9D4GI08</accession>
<dbReference type="Proteomes" id="UP000828390">
    <property type="component" value="Unassembled WGS sequence"/>
</dbReference>
<name>A0A9D4GI08_DREPO</name>
<dbReference type="Gene3D" id="3.40.50.170">
    <property type="entry name" value="Formyl transferase, N-terminal domain"/>
    <property type="match status" value="1"/>
</dbReference>
<dbReference type="AlphaFoldDB" id="A0A9D4GI08"/>
<protein>
    <submittedName>
        <fullName evidence="1">Uncharacterized protein</fullName>
    </submittedName>
</protein>
<sequence>MYIQCQGISHFAYSSREEFDDALHQSLEATGVEIVCLTGFIRILSGMGSTLLTVVTSPIYGGSWCGDCVSGRLH</sequence>
<dbReference type="EMBL" id="JAIWYP010000005">
    <property type="protein sequence ID" value="KAH3817539.1"/>
    <property type="molecule type" value="Genomic_DNA"/>
</dbReference>
<proteinExistence type="predicted"/>
<keyword evidence="2" id="KW-1185">Reference proteome</keyword>
<evidence type="ECO:0000313" key="2">
    <source>
        <dbReference type="Proteomes" id="UP000828390"/>
    </source>
</evidence>
<organism evidence="1 2">
    <name type="scientific">Dreissena polymorpha</name>
    <name type="common">Zebra mussel</name>
    <name type="synonym">Mytilus polymorpha</name>
    <dbReference type="NCBI Taxonomy" id="45954"/>
    <lineage>
        <taxon>Eukaryota</taxon>
        <taxon>Metazoa</taxon>
        <taxon>Spiralia</taxon>
        <taxon>Lophotrochozoa</taxon>
        <taxon>Mollusca</taxon>
        <taxon>Bivalvia</taxon>
        <taxon>Autobranchia</taxon>
        <taxon>Heteroconchia</taxon>
        <taxon>Euheterodonta</taxon>
        <taxon>Imparidentia</taxon>
        <taxon>Neoheterodontei</taxon>
        <taxon>Myida</taxon>
        <taxon>Dreissenoidea</taxon>
        <taxon>Dreissenidae</taxon>
        <taxon>Dreissena</taxon>
    </lineage>
</organism>
<reference evidence="1" key="2">
    <citation type="submission" date="2020-11" db="EMBL/GenBank/DDBJ databases">
        <authorList>
            <person name="McCartney M.A."/>
            <person name="Auch B."/>
            <person name="Kono T."/>
            <person name="Mallez S."/>
            <person name="Becker A."/>
            <person name="Gohl D.M."/>
            <person name="Silverstein K.A.T."/>
            <person name="Koren S."/>
            <person name="Bechman K.B."/>
            <person name="Herman A."/>
            <person name="Abrahante J.E."/>
            <person name="Garbe J."/>
        </authorList>
    </citation>
    <scope>NUCLEOTIDE SEQUENCE</scope>
    <source>
        <strain evidence="1">Duluth1</strain>
        <tissue evidence="1">Whole animal</tissue>
    </source>
</reference>
<evidence type="ECO:0000313" key="1">
    <source>
        <dbReference type="EMBL" id="KAH3817539.1"/>
    </source>
</evidence>
<reference evidence="1" key="1">
    <citation type="journal article" date="2019" name="bioRxiv">
        <title>The Genome of the Zebra Mussel, Dreissena polymorpha: A Resource for Invasive Species Research.</title>
        <authorList>
            <person name="McCartney M.A."/>
            <person name="Auch B."/>
            <person name="Kono T."/>
            <person name="Mallez S."/>
            <person name="Zhang Y."/>
            <person name="Obille A."/>
            <person name="Becker A."/>
            <person name="Abrahante J.E."/>
            <person name="Garbe J."/>
            <person name="Badalamenti J.P."/>
            <person name="Herman A."/>
            <person name="Mangelson H."/>
            <person name="Liachko I."/>
            <person name="Sullivan S."/>
            <person name="Sone E.D."/>
            <person name="Koren S."/>
            <person name="Silverstein K.A.T."/>
            <person name="Beckman K.B."/>
            <person name="Gohl D.M."/>
        </authorList>
    </citation>
    <scope>NUCLEOTIDE SEQUENCE</scope>
    <source>
        <strain evidence="1">Duluth1</strain>
        <tissue evidence="1">Whole animal</tissue>
    </source>
</reference>
<comment type="caution">
    <text evidence="1">The sequence shown here is derived from an EMBL/GenBank/DDBJ whole genome shotgun (WGS) entry which is preliminary data.</text>
</comment>